<dbReference type="AlphaFoldDB" id="A0A8S4FGQ8"/>
<evidence type="ECO:0000313" key="3">
    <source>
        <dbReference type="Proteomes" id="UP000653454"/>
    </source>
</evidence>
<proteinExistence type="predicted"/>
<feature type="domain" description="BTB" evidence="1">
    <location>
        <begin position="139"/>
        <end position="206"/>
    </location>
</feature>
<accession>A0A8S4FGQ8</accession>
<sequence length="282" mass="31720">MEVKDLVQCGNLLQLKLGITNYNTPFATRTSQEYVISGSAVLQVKAIAAQVNNGHTNVYNNLIFIKFMKYRPADDLTYTIKFSSAELGITNKTFVSDDGTWHLIHENKRQQYSFDIKVTMDVVLRAGSFSSLHEDTELTDFELRGEDGSVHIHRAVLAASSPVLRRMLGGTWRETTEGHVEVPGTSRTTLQHLKDYVYLYKLPDSTGLEQLLLLGSYYMMPDLEQKCVDKLVSSLTAENACELLEFAAKHKVTRLLLAILECIQGGTVKVQEMRDYFLQGGE</sequence>
<dbReference type="Proteomes" id="UP000653454">
    <property type="component" value="Unassembled WGS sequence"/>
</dbReference>
<protein>
    <submittedName>
        <fullName evidence="2">(diamondback moth) hypothetical protein</fullName>
    </submittedName>
</protein>
<keyword evidence="3" id="KW-1185">Reference proteome</keyword>
<dbReference type="PROSITE" id="PS50097">
    <property type="entry name" value="BTB"/>
    <property type="match status" value="1"/>
</dbReference>
<dbReference type="Gene3D" id="3.30.710.10">
    <property type="entry name" value="Potassium Channel Kv1.1, Chain A"/>
    <property type="match status" value="1"/>
</dbReference>
<reference evidence="2" key="1">
    <citation type="submission" date="2020-11" db="EMBL/GenBank/DDBJ databases">
        <authorList>
            <person name="Whiteford S."/>
        </authorList>
    </citation>
    <scope>NUCLEOTIDE SEQUENCE</scope>
</reference>
<comment type="caution">
    <text evidence="2">The sequence shown here is derived from an EMBL/GenBank/DDBJ whole genome shotgun (WGS) entry which is preliminary data.</text>
</comment>
<dbReference type="PANTHER" id="PTHR24413">
    <property type="entry name" value="SPECKLE-TYPE POZ PROTEIN"/>
    <property type="match status" value="1"/>
</dbReference>
<organism evidence="2 3">
    <name type="scientific">Plutella xylostella</name>
    <name type="common">Diamondback moth</name>
    <name type="synonym">Plutella maculipennis</name>
    <dbReference type="NCBI Taxonomy" id="51655"/>
    <lineage>
        <taxon>Eukaryota</taxon>
        <taxon>Metazoa</taxon>
        <taxon>Ecdysozoa</taxon>
        <taxon>Arthropoda</taxon>
        <taxon>Hexapoda</taxon>
        <taxon>Insecta</taxon>
        <taxon>Pterygota</taxon>
        <taxon>Neoptera</taxon>
        <taxon>Endopterygota</taxon>
        <taxon>Lepidoptera</taxon>
        <taxon>Glossata</taxon>
        <taxon>Ditrysia</taxon>
        <taxon>Yponomeutoidea</taxon>
        <taxon>Plutellidae</taxon>
        <taxon>Plutella</taxon>
    </lineage>
</organism>
<dbReference type="InterPro" id="IPR011333">
    <property type="entry name" value="SKP1/BTB/POZ_sf"/>
</dbReference>
<evidence type="ECO:0000259" key="1">
    <source>
        <dbReference type="PROSITE" id="PS50097"/>
    </source>
</evidence>
<dbReference type="EMBL" id="CAJHNJ030000034">
    <property type="protein sequence ID" value="CAG9127403.1"/>
    <property type="molecule type" value="Genomic_DNA"/>
</dbReference>
<dbReference type="SUPFAM" id="SSF54695">
    <property type="entry name" value="POZ domain"/>
    <property type="match status" value="1"/>
</dbReference>
<dbReference type="InterPro" id="IPR000210">
    <property type="entry name" value="BTB/POZ_dom"/>
</dbReference>
<dbReference type="Pfam" id="PF00651">
    <property type="entry name" value="BTB"/>
    <property type="match status" value="1"/>
</dbReference>
<name>A0A8S4FGQ8_PLUXY</name>
<dbReference type="CDD" id="cd18186">
    <property type="entry name" value="BTB_POZ_ZBTB_KLHL-like"/>
    <property type="match status" value="1"/>
</dbReference>
<dbReference type="SMART" id="SM00225">
    <property type="entry name" value="BTB"/>
    <property type="match status" value="1"/>
</dbReference>
<gene>
    <name evidence="2" type="ORF">PLXY2_LOCUS8889</name>
</gene>
<evidence type="ECO:0000313" key="2">
    <source>
        <dbReference type="EMBL" id="CAG9127403.1"/>
    </source>
</evidence>